<accession>A0ABQ4K3D1</accession>
<keyword evidence="1" id="KW-0812">Transmembrane</keyword>
<reference evidence="2 3" key="1">
    <citation type="submission" date="2021-03" db="EMBL/GenBank/DDBJ databases">
        <title>Antimicrobial resistance genes in bacteria isolated from Japanese honey, and their potential for conferring macrolide and lincosamide resistance in the American foulbrood pathogen Paenibacillus larvae.</title>
        <authorList>
            <person name="Okamoto M."/>
            <person name="Kumagai M."/>
            <person name="Kanamori H."/>
            <person name="Takamatsu D."/>
        </authorList>
    </citation>
    <scope>NUCLEOTIDE SEQUENCE [LARGE SCALE GENOMIC DNA]</scope>
    <source>
        <strain evidence="2 3">J1TS3</strain>
    </source>
</reference>
<evidence type="ECO:0000313" key="2">
    <source>
        <dbReference type="EMBL" id="GIN19665.1"/>
    </source>
</evidence>
<keyword evidence="1" id="KW-1133">Transmembrane helix</keyword>
<evidence type="ECO:0000313" key="3">
    <source>
        <dbReference type="Proteomes" id="UP000680279"/>
    </source>
</evidence>
<name>A0ABQ4K3D1_9BACI</name>
<sequence>MKKFFRDPSKVALTSLILTISMTTLNLGVVFIPEFDSRVILILIRVIVDISLILLMVSPLVGLVYSFFIKGKMKILYIILHLACISTFSAIALLIFMFRYFVPFAP</sequence>
<dbReference type="EMBL" id="BOQT01000002">
    <property type="protein sequence ID" value="GIN19665.1"/>
    <property type="molecule type" value="Genomic_DNA"/>
</dbReference>
<feature type="transmembrane region" description="Helical" evidence="1">
    <location>
        <begin position="12"/>
        <end position="33"/>
    </location>
</feature>
<proteinExistence type="predicted"/>
<feature type="transmembrane region" description="Helical" evidence="1">
    <location>
        <begin position="39"/>
        <end position="68"/>
    </location>
</feature>
<organism evidence="2 3">
    <name type="scientific">Siminovitchia fordii</name>
    <dbReference type="NCBI Taxonomy" id="254759"/>
    <lineage>
        <taxon>Bacteria</taxon>
        <taxon>Bacillati</taxon>
        <taxon>Bacillota</taxon>
        <taxon>Bacilli</taxon>
        <taxon>Bacillales</taxon>
        <taxon>Bacillaceae</taxon>
        <taxon>Siminovitchia</taxon>
    </lineage>
</organism>
<dbReference type="Proteomes" id="UP000680279">
    <property type="component" value="Unassembled WGS sequence"/>
</dbReference>
<feature type="transmembrane region" description="Helical" evidence="1">
    <location>
        <begin position="75"/>
        <end position="102"/>
    </location>
</feature>
<evidence type="ECO:0000256" key="1">
    <source>
        <dbReference type="SAM" id="Phobius"/>
    </source>
</evidence>
<keyword evidence="1" id="KW-0472">Membrane</keyword>
<protein>
    <submittedName>
        <fullName evidence="2">Uncharacterized protein</fullName>
    </submittedName>
</protein>
<comment type="caution">
    <text evidence="2">The sequence shown here is derived from an EMBL/GenBank/DDBJ whole genome shotgun (WGS) entry which is preliminary data.</text>
</comment>
<keyword evidence="3" id="KW-1185">Reference proteome</keyword>
<gene>
    <name evidence="2" type="ORF">J1TS3_07990</name>
</gene>